<dbReference type="GO" id="GO:0016020">
    <property type="term" value="C:membrane"/>
    <property type="evidence" value="ECO:0007669"/>
    <property type="project" value="UniProtKB-SubCell"/>
</dbReference>
<dbReference type="GeneTree" id="ENSGT00940000163234"/>
<evidence type="ECO:0000256" key="7">
    <source>
        <dbReference type="SAM" id="MobiDB-lite"/>
    </source>
</evidence>
<dbReference type="InParanoid" id="A0A3P8WBL1"/>
<keyword evidence="4 6" id="KW-1133">Transmembrane helix</keyword>
<feature type="transmembrane region" description="Helical" evidence="6">
    <location>
        <begin position="199"/>
        <end position="221"/>
    </location>
</feature>
<evidence type="ECO:0000256" key="2">
    <source>
        <dbReference type="ARBA" id="ARBA00010199"/>
    </source>
</evidence>
<protein>
    <recommendedName>
        <fullName evidence="6">Multidrug and toxin extrusion protein</fullName>
    </recommendedName>
</protein>
<comment type="similarity">
    <text evidence="2 6">Belongs to the multi antimicrobial extrusion (MATE) (TC 2.A.66.1) family.</text>
</comment>
<evidence type="ECO:0000256" key="6">
    <source>
        <dbReference type="RuleBase" id="RU004914"/>
    </source>
</evidence>
<feature type="transmembrane region" description="Helical" evidence="6">
    <location>
        <begin position="452"/>
        <end position="474"/>
    </location>
</feature>
<dbReference type="PANTHER" id="PTHR11206">
    <property type="entry name" value="MULTIDRUG RESISTANCE PROTEIN"/>
    <property type="match status" value="1"/>
</dbReference>
<evidence type="ECO:0000313" key="9">
    <source>
        <dbReference type="Proteomes" id="UP000265120"/>
    </source>
</evidence>
<name>A0A3P8WBL1_CYNSE</name>
<feature type="transmembrane region" description="Helical" evidence="6">
    <location>
        <begin position="394"/>
        <end position="415"/>
    </location>
</feature>
<keyword evidence="5 6" id="KW-0472">Membrane</keyword>
<dbReference type="GO" id="GO:1990961">
    <property type="term" value="P:xenobiotic detoxification by transmembrane export across the plasma membrane"/>
    <property type="evidence" value="ECO:0007669"/>
    <property type="project" value="InterPro"/>
</dbReference>
<feature type="compositionally biased region" description="Basic and acidic residues" evidence="7">
    <location>
        <begin position="498"/>
        <end position="508"/>
    </location>
</feature>
<dbReference type="InterPro" id="IPR002528">
    <property type="entry name" value="MATE_fam"/>
</dbReference>
<evidence type="ECO:0000256" key="3">
    <source>
        <dbReference type="ARBA" id="ARBA00022692"/>
    </source>
</evidence>
<feature type="transmembrane region" description="Helical" evidence="6">
    <location>
        <begin position="562"/>
        <end position="585"/>
    </location>
</feature>
<dbReference type="RefSeq" id="XP_008315908.1">
    <property type="nucleotide sequence ID" value="XM_008317686.3"/>
</dbReference>
<feature type="region of interest" description="Disordered" evidence="7">
    <location>
        <begin position="498"/>
        <end position="546"/>
    </location>
</feature>
<accession>A0A3P8WBL1</accession>
<feature type="transmembrane region" description="Helical" evidence="6">
    <location>
        <begin position="354"/>
        <end position="374"/>
    </location>
</feature>
<dbReference type="GO" id="GO:0042910">
    <property type="term" value="F:xenobiotic transmembrane transporter activity"/>
    <property type="evidence" value="ECO:0007669"/>
    <property type="project" value="InterPro"/>
</dbReference>
<sequence length="586" mass="63529">MDGSGHSHVKYSNGVREDLNVTVVNGDVTDKKQKSCARLRSCIPLVYRQELKQLVKLAGPVIISQMMVFMISFVSTVFCGHLGKIELASVALSIAVVNVTGVSIGSGLSLTCDTLISQTYGSGNLKRVGVILQRGVLILLMACFPCWAVLINTEPLLLAVQQSPEIASLSQLYVKVFMPALPASFMYQLQVRYLQNQGIIWPQVITGVIVNILNAVINYVFLFVLDLGVAGSAAANSISQYFLAGILFIYICGRGLHKATWSGWSLDCLQEWGPFIRLAIPSMLMLCLEWWMFEIGGFLSGVISETELAAQSIIYQMAVIAYMFPLGFSAAASVRVGNALGAGNVGQAQLSCKVTIVSSFTVGVFVGFSFTIARHVVGYIFTKELDIIERVGDVMLVFGFMHLPDAVAGVAGGALRGAGKQLIGALCNLVGYYCIGFPIGVSLMFAAKMGIVGLWTGLCICVLMQAIFFVTFLCKLDWNKASEEARVRAGVQLKEEKQTRRKRSDLNHNESQVSSTESSCTKSEEVQSHEEVEEEEGGPTHNNTTTVGGVLSVQQLVLRRGFMLLIMIGILVAGILVKDVLLTLLK</sequence>
<evidence type="ECO:0000313" key="8">
    <source>
        <dbReference type="Ensembl" id="ENSCSEP00000023026.1"/>
    </source>
</evidence>
<keyword evidence="9" id="KW-1185">Reference proteome</keyword>
<dbReference type="InterPro" id="IPR045069">
    <property type="entry name" value="MATE_euk"/>
</dbReference>
<feature type="transmembrane region" description="Helical" evidence="6">
    <location>
        <begin position="90"/>
        <end position="110"/>
    </location>
</feature>
<dbReference type="GeneID" id="103384245"/>
<dbReference type="STRING" id="244447.ENSCSEP00000023026"/>
<keyword evidence="3 6" id="KW-0812">Transmembrane</keyword>
<dbReference type="KEGG" id="csem:103384245"/>
<feature type="transmembrane region" description="Helical" evidence="6">
    <location>
        <begin position="274"/>
        <end position="293"/>
    </location>
</feature>
<evidence type="ECO:0000256" key="1">
    <source>
        <dbReference type="ARBA" id="ARBA00004141"/>
    </source>
</evidence>
<dbReference type="GO" id="GO:0015297">
    <property type="term" value="F:antiporter activity"/>
    <property type="evidence" value="ECO:0007669"/>
    <property type="project" value="InterPro"/>
</dbReference>
<feature type="transmembrane region" description="Helical" evidence="6">
    <location>
        <begin position="313"/>
        <end position="334"/>
    </location>
</feature>
<reference evidence="8" key="3">
    <citation type="submission" date="2025-09" db="UniProtKB">
        <authorList>
            <consortium name="Ensembl"/>
        </authorList>
    </citation>
    <scope>IDENTIFICATION</scope>
</reference>
<organism evidence="8 9">
    <name type="scientific">Cynoglossus semilaevis</name>
    <name type="common">Tongue sole</name>
    <dbReference type="NCBI Taxonomy" id="244447"/>
    <lineage>
        <taxon>Eukaryota</taxon>
        <taxon>Metazoa</taxon>
        <taxon>Chordata</taxon>
        <taxon>Craniata</taxon>
        <taxon>Vertebrata</taxon>
        <taxon>Euteleostomi</taxon>
        <taxon>Actinopterygii</taxon>
        <taxon>Neopterygii</taxon>
        <taxon>Teleostei</taxon>
        <taxon>Neoteleostei</taxon>
        <taxon>Acanthomorphata</taxon>
        <taxon>Carangaria</taxon>
        <taxon>Pleuronectiformes</taxon>
        <taxon>Pleuronectoidei</taxon>
        <taxon>Cynoglossidae</taxon>
        <taxon>Cynoglossinae</taxon>
        <taxon>Cynoglossus</taxon>
    </lineage>
</organism>
<dbReference type="OrthoDB" id="2126698at2759"/>
<dbReference type="NCBIfam" id="TIGR00797">
    <property type="entry name" value="matE"/>
    <property type="match status" value="1"/>
</dbReference>
<dbReference type="Pfam" id="PF01554">
    <property type="entry name" value="MatE"/>
    <property type="match status" value="2"/>
</dbReference>
<dbReference type="Ensembl" id="ENSCSET00000023326.1">
    <property type="protein sequence ID" value="ENSCSEP00000023026.1"/>
    <property type="gene ID" value="ENSCSEG00000014681.1"/>
</dbReference>
<dbReference type="AlphaFoldDB" id="A0A3P8WBL1"/>
<evidence type="ECO:0000256" key="4">
    <source>
        <dbReference type="ARBA" id="ARBA00022989"/>
    </source>
</evidence>
<reference evidence="8 9" key="1">
    <citation type="journal article" date="2014" name="Nat. Genet.">
        <title>Whole-genome sequence of a flatfish provides insights into ZW sex chromosome evolution and adaptation to a benthic lifestyle.</title>
        <authorList>
            <person name="Chen S."/>
            <person name="Zhang G."/>
            <person name="Shao C."/>
            <person name="Huang Q."/>
            <person name="Liu G."/>
            <person name="Zhang P."/>
            <person name="Song W."/>
            <person name="An N."/>
            <person name="Chalopin D."/>
            <person name="Volff J.N."/>
            <person name="Hong Y."/>
            <person name="Li Q."/>
            <person name="Sha Z."/>
            <person name="Zhou H."/>
            <person name="Xie M."/>
            <person name="Yu Q."/>
            <person name="Liu Y."/>
            <person name="Xiang H."/>
            <person name="Wang N."/>
            <person name="Wu K."/>
            <person name="Yang C."/>
            <person name="Zhou Q."/>
            <person name="Liao X."/>
            <person name="Yang L."/>
            <person name="Hu Q."/>
            <person name="Zhang J."/>
            <person name="Meng L."/>
            <person name="Jin L."/>
            <person name="Tian Y."/>
            <person name="Lian J."/>
            <person name="Yang J."/>
            <person name="Miao G."/>
            <person name="Liu S."/>
            <person name="Liang Z."/>
            <person name="Yan F."/>
            <person name="Li Y."/>
            <person name="Sun B."/>
            <person name="Zhang H."/>
            <person name="Zhang J."/>
            <person name="Zhu Y."/>
            <person name="Du M."/>
            <person name="Zhao Y."/>
            <person name="Schartl M."/>
            <person name="Tang Q."/>
            <person name="Wang J."/>
        </authorList>
    </citation>
    <scope>NUCLEOTIDE SEQUENCE</scope>
</reference>
<dbReference type="CDD" id="cd13132">
    <property type="entry name" value="MATE_eukaryotic"/>
    <property type="match status" value="1"/>
</dbReference>
<feature type="compositionally biased region" description="Low complexity" evidence="7">
    <location>
        <begin position="510"/>
        <end position="521"/>
    </location>
</feature>
<dbReference type="FunCoup" id="A0A3P8WBL1">
    <property type="interactions" value="106"/>
</dbReference>
<evidence type="ECO:0000256" key="5">
    <source>
        <dbReference type="ARBA" id="ARBA00023136"/>
    </source>
</evidence>
<proteinExistence type="inferred from homology"/>
<feature type="transmembrane region" description="Helical" evidence="6">
    <location>
        <begin position="57"/>
        <end position="78"/>
    </location>
</feature>
<feature type="transmembrane region" description="Helical" evidence="6">
    <location>
        <begin position="422"/>
        <end position="446"/>
    </location>
</feature>
<reference evidence="8" key="2">
    <citation type="submission" date="2025-08" db="UniProtKB">
        <authorList>
            <consortium name="Ensembl"/>
        </authorList>
    </citation>
    <scope>IDENTIFICATION</scope>
</reference>
<comment type="subcellular location">
    <subcellularLocation>
        <location evidence="1">Membrane</location>
        <topology evidence="1">Multi-pass membrane protein</topology>
    </subcellularLocation>
</comment>
<feature type="transmembrane region" description="Helical" evidence="6">
    <location>
        <begin position="131"/>
        <end position="150"/>
    </location>
</feature>
<dbReference type="Proteomes" id="UP000265120">
    <property type="component" value="Chromosome 9"/>
</dbReference>
<feature type="transmembrane region" description="Helical" evidence="6">
    <location>
        <begin position="233"/>
        <end position="253"/>
    </location>
</feature>